<dbReference type="Pfam" id="PF00550">
    <property type="entry name" value="PP-binding"/>
    <property type="match status" value="1"/>
</dbReference>
<dbReference type="InterPro" id="IPR032821">
    <property type="entry name" value="PKS_assoc"/>
</dbReference>
<dbReference type="GO" id="GO:0031177">
    <property type="term" value="F:phosphopantetheine binding"/>
    <property type="evidence" value="ECO:0007669"/>
    <property type="project" value="InterPro"/>
</dbReference>
<keyword evidence="3" id="KW-0808">Transferase</keyword>
<dbReference type="InterPro" id="IPR014031">
    <property type="entry name" value="Ketoacyl_synth_C"/>
</dbReference>
<dbReference type="PROSITE" id="PS51257">
    <property type="entry name" value="PROKAR_LIPOPROTEIN"/>
    <property type="match status" value="1"/>
</dbReference>
<dbReference type="GO" id="GO:0004312">
    <property type="term" value="F:fatty acid synthase activity"/>
    <property type="evidence" value="ECO:0007669"/>
    <property type="project" value="TreeGrafter"/>
</dbReference>
<evidence type="ECO:0000256" key="6">
    <source>
        <dbReference type="ARBA" id="ARBA00023315"/>
    </source>
</evidence>
<dbReference type="InterPro" id="IPR016035">
    <property type="entry name" value="Acyl_Trfase/lysoPLipase"/>
</dbReference>
<dbReference type="SMART" id="SM00827">
    <property type="entry name" value="PKS_AT"/>
    <property type="match status" value="1"/>
</dbReference>
<dbReference type="Gene3D" id="3.40.47.10">
    <property type="match status" value="1"/>
</dbReference>
<dbReference type="InterPro" id="IPR050091">
    <property type="entry name" value="PKS_NRPS_Biosynth_Enz"/>
</dbReference>
<evidence type="ECO:0000313" key="11">
    <source>
        <dbReference type="Proteomes" id="UP000646776"/>
    </source>
</evidence>
<dbReference type="GO" id="GO:0006633">
    <property type="term" value="P:fatty acid biosynthetic process"/>
    <property type="evidence" value="ECO:0007669"/>
    <property type="project" value="TreeGrafter"/>
</dbReference>
<keyword evidence="1" id="KW-0596">Phosphopantetheine</keyword>
<feature type="region of interest" description="Disordered" evidence="7">
    <location>
        <begin position="970"/>
        <end position="996"/>
    </location>
</feature>
<dbReference type="Pfam" id="PF00698">
    <property type="entry name" value="Acyl_transf_1"/>
    <property type="match status" value="1"/>
</dbReference>
<dbReference type="Proteomes" id="UP000646776">
    <property type="component" value="Unassembled WGS sequence"/>
</dbReference>
<evidence type="ECO:0000259" key="8">
    <source>
        <dbReference type="PROSITE" id="PS50075"/>
    </source>
</evidence>
<dbReference type="SUPFAM" id="SSF52151">
    <property type="entry name" value="FabD/lysophospholipase-like"/>
    <property type="match status" value="1"/>
</dbReference>
<name>A0A918HQ09_9ACTN</name>
<evidence type="ECO:0000256" key="2">
    <source>
        <dbReference type="ARBA" id="ARBA00022553"/>
    </source>
</evidence>
<proteinExistence type="predicted"/>
<dbReference type="InterPro" id="IPR014043">
    <property type="entry name" value="Acyl_transferase_dom"/>
</dbReference>
<dbReference type="PROSITE" id="PS50075">
    <property type="entry name" value="CARRIER"/>
    <property type="match status" value="1"/>
</dbReference>
<reference evidence="10" key="2">
    <citation type="submission" date="2020-09" db="EMBL/GenBank/DDBJ databases">
        <authorList>
            <person name="Sun Q."/>
            <person name="Ohkuma M."/>
        </authorList>
    </citation>
    <scope>NUCLEOTIDE SEQUENCE</scope>
    <source>
        <strain evidence="10">JCM 4125</strain>
    </source>
</reference>
<dbReference type="InterPro" id="IPR016039">
    <property type="entry name" value="Thiolase-like"/>
</dbReference>
<reference evidence="10" key="1">
    <citation type="journal article" date="2014" name="Int. J. Syst. Evol. Microbiol.">
        <title>Complete genome sequence of Corynebacterium casei LMG S-19264T (=DSM 44701T), isolated from a smear-ripened cheese.</title>
        <authorList>
            <consortium name="US DOE Joint Genome Institute (JGI-PGF)"/>
            <person name="Walter F."/>
            <person name="Albersmeier A."/>
            <person name="Kalinowski J."/>
            <person name="Ruckert C."/>
        </authorList>
    </citation>
    <scope>NUCLEOTIDE SEQUENCE</scope>
    <source>
        <strain evidence="10">JCM 4125</strain>
    </source>
</reference>
<dbReference type="InterPro" id="IPR020841">
    <property type="entry name" value="PKS_Beta-ketoAc_synthase_dom"/>
</dbReference>
<evidence type="ECO:0000259" key="9">
    <source>
        <dbReference type="PROSITE" id="PS52004"/>
    </source>
</evidence>
<dbReference type="SUPFAM" id="SSF53901">
    <property type="entry name" value="Thiolase-like"/>
    <property type="match status" value="1"/>
</dbReference>
<evidence type="ECO:0000313" key="10">
    <source>
        <dbReference type="EMBL" id="GGT92128.1"/>
    </source>
</evidence>
<dbReference type="AlphaFoldDB" id="A0A918HQ09"/>
<dbReference type="EMBL" id="BMSA01000040">
    <property type="protein sequence ID" value="GGT92128.1"/>
    <property type="molecule type" value="Genomic_DNA"/>
</dbReference>
<keyword evidence="4" id="KW-0045">Antibiotic biosynthesis</keyword>
<dbReference type="SMART" id="SM00825">
    <property type="entry name" value="PKS_KS"/>
    <property type="match status" value="1"/>
</dbReference>
<evidence type="ECO:0000256" key="7">
    <source>
        <dbReference type="SAM" id="MobiDB-lite"/>
    </source>
</evidence>
<evidence type="ECO:0000256" key="4">
    <source>
        <dbReference type="ARBA" id="ARBA00023194"/>
    </source>
</evidence>
<dbReference type="InterPro" id="IPR014030">
    <property type="entry name" value="Ketoacyl_synth_N"/>
</dbReference>
<dbReference type="Pfam" id="PF16197">
    <property type="entry name" value="KAsynt_C_assoc"/>
    <property type="match status" value="1"/>
</dbReference>
<dbReference type="PROSITE" id="PS52004">
    <property type="entry name" value="KS3_2"/>
    <property type="match status" value="1"/>
</dbReference>
<keyword evidence="6" id="KW-0012">Acyltransferase</keyword>
<dbReference type="InterPro" id="IPR009081">
    <property type="entry name" value="PP-bd_ACP"/>
</dbReference>
<dbReference type="InterPro" id="IPR001227">
    <property type="entry name" value="Ac_transferase_dom_sf"/>
</dbReference>
<dbReference type="InterPro" id="IPR036736">
    <property type="entry name" value="ACP-like_sf"/>
</dbReference>
<dbReference type="Gene3D" id="1.10.1200.10">
    <property type="entry name" value="ACP-like"/>
    <property type="match status" value="1"/>
</dbReference>
<organism evidence="10 11">
    <name type="scientific">Streptomyces phaeofaciens</name>
    <dbReference type="NCBI Taxonomy" id="68254"/>
    <lineage>
        <taxon>Bacteria</taxon>
        <taxon>Bacillati</taxon>
        <taxon>Actinomycetota</taxon>
        <taxon>Actinomycetes</taxon>
        <taxon>Kitasatosporales</taxon>
        <taxon>Streptomycetaceae</taxon>
        <taxon>Streptomyces</taxon>
    </lineage>
</organism>
<gene>
    <name evidence="10" type="ORF">GCM10010226_82650</name>
</gene>
<dbReference type="Pfam" id="PF00109">
    <property type="entry name" value="ketoacyl-synt"/>
    <property type="match status" value="1"/>
</dbReference>
<dbReference type="PANTHER" id="PTHR43775:SF51">
    <property type="entry name" value="INACTIVE PHENOLPHTHIOCEROL SYNTHESIS POLYKETIDE SYNTHASE TYPE I PKS1-RELATED"/>
    <property type="match status" value="1"/>
</dbReference>
<dbReference type="SMART" id="SM00823">
    <property type="entry name" value="PKS_PP"/>
    <property type="match status" value="1"/>
</dbReference>
<feature type="domain" description="Ketosynthase family 3 (KS3)" evidence="9">
    <location>
        <begin position="9"/>
        <end position="422"/>
    </location>
</feature>
<sequence>MQTAHERGSGTVAVVGLSCRFPRAADPAAFWRLLGAAEDAIGALPDDRWRVDADGLPPALRVGGFLDDVTSFDPDFFGVPPVESEQLDPQQQLALELAWEALEDAGIVPERLRDSAVAVIAGAMANDAALEQRDHGRYALTGSQPALIANRISHLLGLRGLSLTVNSGQSSSLLAVHLAAQELLTGRANLALALGVQLNLSPVPARMAEAFGVLSADGMCYTFDERANGYVRGEGGACVVLKRLDHARADGDAILGIISGSAANNDGAAGALAVPNVAGQEAVLRAAYAMAGTEPGEVDYVELHGTGTAVGDPVEAAALGSVLGACAARRSPLLVGSVKTNIGHLEGAAGIAGLVKVLLMMQHRQIPASLNFVRGNPSIRFAEWNLTVVAETRPWRVDGTPATAGVSSFGIGGTNCHLVVTTPPEPGPRVAADPEREPETASVSWWGFSGRTPAALQAQAKRLVPVCGDADMSDVAWSLLTTRSAFGQRAIVLGRQRRELLTGLQAVATGRPVPHALIGTAHPAPKTAVIFTGQGAQRLGMGSILYRQFSAFAAAWDEVAAEIDELADEPLAEVVWGVDAELLRQTRWAQPALFATEVALFRLVESWGITPSYVAGHSLGEITAAHVSGILSLSDAASMVVHRGRLMQSLTGGSMVTVEATESEVRPLLGPGVDIAAVNAAQSVVLSGDAGAVGALAARFAAEGRRVDPLHVSHAFHSSAMDRITEDFADVLSSVAFGTPRIPVISNVTGTLAAGEDLRTAAYWARHLRQTVRFGDGLRCLLDNGVTAFVEAGPGAVLSSLAGRQTGPRESVVPMLRPGVDEVFTAVEAMGRLWLHGIDIDPDAVAPGRRPRRMRLPTYPFQRRRLSGADATPASTGPGLAASLASAPEAARKQILADLVRDTTAAVLGHPAGATVESDRTFQELGFDSFLVLELAVRLARATGLALTATSVYNHPTTRKLATHLAAELAGTSERDEDAGPVEPAGAAEPRRVWSSPDELFRHLDQALGPGIEPPDC</sequence>
<dbReference type="GO" id="GO:0017000">
    <property type="term" value="P:antibiotic biosynthetic process"/>
    <property type="evidence" value="ECO:0007669"/>
    <property type="project" value="UniProtKB-KW"/>
</dbReference>
<evidence type="ECO:0000256" key="5">
    <source>
        <dbReference type="ARBA" id="ARBA00023268"/>
    </source>
</evidence>
<dbReference type="InterPro" id="IPR016036">
    <property type="entry name" value="Malonyl_transacylase_ACP-bd"/>
</dbReference>
<dbReference type="Pfam" id="PF02801">
    <property type="entry name" value="Ketoacyl-synt_C"/>
    <property type="match status" value="1"/>
</dbReference>
<keyword evidence="2" id="KW-0597">Phosphoprotein</keyword>
<dbReference type="SUPFAM" id="SSF47336">
    <property type="entry name" value="ACP-like"/>
    <property type="match status" value="1"/>
</dbReference>
<dbReference type="SMART" id="SM01294">
    <property type="entry name" value="PKS_PP_betabranch"/>
    <property type="match status" value="1"/>
</dbReference>
<comment type="caution">
    <text evidence="10">The sequence shown here is derived from an EMBL/GenBank/DDBJ whole genome shotgun (WGS) entry which is preliminary data.</text>
</comment>
<accession>A0A918HQ09</accession>
<evidence type="ECO:0000256" key="1">
    <source>
        <dbReference type="ARBA" id="ARBA00022450"/>
    </source>
</evidence>
<evidence type="ECO:0000256" key="3">
    <source>
        <dbReference type="ARBA" id="ARBA00022679"/>
    </source>
</evidence>
<dbReference type="InterPro" id="IPR020806">
    <property type="entry name" value="PKS_PP-bd"/>
</dbReference>
<dbReference type="PANTHER" id="PTHR43775">
    <property type="entry name" value="FATTY ACID SYNTHASE"/>
    <property type="match status" value="1"/>
</dbReference>
<dbReference type="Gene3D" id="3.40.366.10">
    <property type="entry name" value="Malonyl-Coenzyme A Acyl Carrier Protein, domain 2"/>
    <property type="match status" value="1"/>
</dbReference>
<keyword evidence="5" id="KW-0511">Multifunctional enzyme</keyword>
<dbReference type="Gene3D" id="3.30.70.3290">
    <property type="match status" value="1"/>
</dbReference>
<protein>
    <submittedName>
        <fullName evidence="10">Uncharacterized protein</fullName>
    </submittedName>
</protein>
<dbReference type="SUPFAM" id="SSF55048">
    <property type="entry name" value="Probable ACP-binding domain of malonyl-CoA ACP transacylase"/>
    <property type="match status" value="1"/>
</dbReference>
<dbReference type="CDD" id="cd00833">
    <property type="entry name" value="PKS"/>
    <property type="match status" value="1"/>
</dbReference>
<feature type="domain" description="Carrier" evidence="8">
    <location>
        <begin position="894"/>
        <end position="969"/>
    </location>
</feature>
<keyword evidence="11" id="KW-1185">Reference proteome</keyword>
<dbReference type="RefSeq" id="WP_189717769.1">
    <property type="nucleotide sequence ID" value="NZ_BMSA01000040.1"/>
</dbReference>